<reference evidence="2" key="1">
    <citation type="submission" date="2020-03" db="EMBL/GenBank/DDBJ databases">
        <authorList>
            <person name="Weist P."/>
        </authorList>
    </citation>
    <scope>NUCLEOTIDE SEQUENCE</scope>
</reference>
<evidence type="ECO:0000313" key="3">
    <source>
        <dbReference type="Proteomes" id="UP001153269"/>
    </source>
</evidence>
<evidence type="ECO:0000313" key="2">
    <source>
        <dbReference type="EMBL" id="CAB1450686.1"/>
    </source>
</evidence>
<name>A0A9N7VLT3_PLEPL</name>
<dbReference type="Proteomes" id="UP001153269">
    <property type="component" value="Unassembled WGS sequence"/>
</dbReference>
<sequence>MQPPGRRVRRVITHRIKSAVLGHHPWRFARASPIPLFCLTATLFSKNTELLRVPSRTFTRKTIRGAYRIREATSYRPRVPSRTRTTKRKRKTKDNRSLAAARRHSARRAARSNRSSVASSRLRQGRAVEEAEQQRGEREPGRYTSHHGRVYGEPRFFVNGLQHCAITTLSLSLSGRPCQALMLCKWREESPRKGSRKTCTASYSECAVRGRESHRKRRFGVVQLQDVPAECVYCI</sequence>
<gene>
    <name evidence="2" type="ORF">PLEPLA_LOCUS38378</name>
</gene>
<feature type="compositionally biased region" description="Basic residues" evidence="1">
    <location>
        <begin position="79"/>
        <end position="93"/>
    </location>
</feature>
<dbReference type="EMBL" id="CADEAL010004062">
    <property type="protein sequence ID" value="CAB1450686.1"/>
    <property type="molecule type" value="Genomic_DNA"/>
</dbReference>
<comment type="caution">
    <text evidence="2">The sequence shown here is derived from an EMBL/GenBank/DDBJ whole genome shotgun (WGS) entry which is preliminary data.</text>
</comment>
<proteinExistence type="predicted"/>
<dbReference type="AlphaFoldDB" id="A0A9N7VLT3"/>
<evidence type="ECO:0000256" key="1">
    <source>
        <dbReference type="SAM" id="MobiDB-lite"/>
    </source>
</evidence>
<feature type="compositionally biased region" description="Basic and acidic residues" evidence="1">
    <location>
        <begin position="126"/>
        <end position="141"/>
    </location>
</feature>
<protein>
    <submittedName>
        <fullName evidence="2">Uncharacterized protein</fullName>
    </submittedName>
</protein>
<feature type="compositionally biased region" description="Low complexity" evidence="1">
    <location>
        <begin position="112"/>
        <end position="122"/>
    </location>
</feature>
<organism evidence="2 3">
    <name type="scientific">Pleuronectes platessa</name>
    <name type="common">European plaice</name>
    <dbReference type="NCBI Taxonomy" id="8262"/>
    <lineage>
        <taxon>Eukaryota</taxon>
        <taxon>Metazoa</taxon>
        <taxon>Chordata</taxon>
        <taxon>Craniata</taxon>
        <taxon>Vertebrata</taxon>
        <taxon>Euteleostomi</taxon>
        <taxon>Actinopterygii</taxon>
        <taxon>Neopterygii</taxon>
        <taxon>Teleostei</taxon>
        <taxon>Neoteleostei</taxon>
        <taxon>Acanthomorphata</taxon>
        <taxon>Carangaria</taxon>
        <taxon>Pleuronectiformes</taxon>
        <taxon>Pleuronectoidei</taxon>
        <taxon>Pleuronectidae</taxon>
        <taxon>Pleuronectes</taxon>
    </lineage>
</organism>
<keyword evidence="3" id="KW-1185">Reference proteome</keyword>
<feature type="compositionally biased region" description="Basic residues" evidence="1">
    <location>
        <begin position="101"/>
        <end position="111"/>
    </location>
</feature>
<feature type="region of interest" description="Disordered" evidence="1">
    <location>
        <begin position="71"/>
        <end position="146"/>
    </location>
</feature>
<accession>A0A9N7VLT3</accession>